<accession>A0A1Z3LVT4</accession>
<name>A0A1Z3LVT4_BREDI</name>
<dbReference type="GO" id="GO:0006529">
    <property type="term" value="P:asparagine biosynthetic process"/>
    <property type="evidence" value="ECO:0007669"/>
    <property type="project" value="InterPro"/>
</dbReference>
<dbReference type="InterPro" id="IPR001962">
    <property type="entry name" value="Asn_synthase"/>
</dbReference>
<gene>
    <name evidence="2" type="ORF">CD943_04695</name>
</gene>
<protein>
    <recommendedName>
        <fullName evidence="1">Asparagine synthetase domain-containing protein</fullName>
    </recommendedName>
</protein>
<feature type="domain" description="Asparagine synthetase" evidence="1">
    <location>
        <begin position="248"/>
        <end position="573"/>
    </location>
</feature>
<reference evidence="2 3" key="2">
    <citation type="submission" date="2017-06" db="EMBL/GenBank/DDBJ databases">
        <authorList>
            <person name="Kim H.J."/>
            <person name="Triplett B.A."/>
        </authorList>
    </citation>
    <scope>NUCLEOTIDE SEQUENCE [LARGE SCALE GENOMIC DNA]</scope>
    <source>
        <strain evidence="2 3">BZC3</strain>
    </source>
</reference>
<evidence type="ECO:0000313" key="2">
    <source>
        <dbReference type="EMBL" id="ASD26249.1"/>
    </source>
</evidence>
<dbReference type="AlphaFoldDB" id="A0A1Z3LVT4"/>
<organism evidence="2 3">
    <name type="scientific">Brevundimonas diminuta</name>
    <name type="common">Pseudomonas diminuta</name>
    <dbReference type="NCBI Taxonomy" id="293"/>
    <lineage>
        <taxon>Bacteria</taxon>
        <taxon>Pseudomonadati</taxon>
        <taxon>Pseudomonadota</taxon>
        <taxon>Alphaproteobacteria</taxon>
        <taxon>Caulobacterales</taxon>
        <taxon>Caulobacteraceae</taxon>
        <taxon>Brevundimonas</taxon>
    </lineage>
</organism>
<proteinExistence type="predicted"/>
<dbReference type="GO" id="GO:0004066">
    <property type="term" value="F:asparagine synthase (glutamine-hydrolyzing) activity"/>
    <property type="evidence" value="ECO:0007669"/>
    <property type="project" value="InterPro"/>
</dbReference>
<dbReference type="SUPFAM" id="SSF52402">
    <property type="entry name" value="Adenine nucleotide alpha hydrolases-like"/>
    <property type="match status" value="1"/>
</dbReference>
<reference evidence="2 3" key="1">
    <citation type="submission" date="2017-06" db="EMBL/GenBank/DDBJ databases">
        <title>Biodegradation of gentamicin by bacterial consortia AMQD4 in synthetic medium and raw gentamicin sewage.</title>
        <authorList>
            <person name="Chang H."/>
            <person name="Feng Y."/>
            <person name="Li Z."/>
            <person name="Xue J."/>
            <person name="Cheng D."/>
        </authorList>
    </citation>
    <scope>NUCLEOTIDE SEQUENCE [LARGE SCALE GENOMIC DNA]</scope>
    <source>
        <strain evidence="2 3">BZC3</strain>
    </source>
</reference>
<dbReference type="EMBL" id="CP021995">
    <property type="protein sequence ID" value="ASD26249.1"/>
    <property type="molecule type" value="Genomic_DNA"/>
</dbReference>
<sequence>MTSRIGSPSTPRSWWSEVGHFLHLAWSDTSNLDLAANLVAEAQARGFAPVQAMEQAWLGAKGPRPLAVHHPAGEQLLVLGDLFDALDGNRTPIPTHGDDADRARLLIRRYWGRYIGMFRTPHGQVRQILRDPSGAHECAAWRHEGVQIVTSELSEWLLNSAAPPVQIDWDVVGGLLRDPINATAASPLIGIRVAEAGDLTDLNARRTTPLWRPVEFTASITSSPREAAARLRERIDGCLAAFAKVIERPGVEVSGGLDSAIVAGAFQAGGATPHLWFNMFGPFAEGDERRFVRTLGDRLGFEPHCVQRAIRPMTTEGFEVTARGPRPGVNGRDYSFDTAVAEACREAGVDALLTGKGGDGVFFQMGVPDIFTDVLRERGLGAVFSPALPQLARWTRRSTWSLLHTALSTPRRAPLDRSARMPSIFNPESVSHDPETALHPWLHGLEEIPPAKRLQIESVAAGLAYQSQCRRTEAVDLIHPLLAQPVVELALGLSVPLLTDDGRADRRLARAAFADRLPPEILHRRSKGEMTAYFGRQAAASIPFLRDHLLEGRLAARGLIDRGRTEALLDPDRLLWKGSVPDFTMAAVTESWVRRWEGIGAGV</sequence>
<evidence type="ECO:0000259" key="1">
    <source>
        <dbReference type="Pfam" id="PF00733"/>
    </source>
</evidence>
<dbReference type="Pfam" id="PF00733">
    <property type="entry name" value="Asn_synthase"/>
    <property type="match status" value="1"/>
</dbReference>
<dbReference type="Gene3D" id="3.40.50.620">
    <property type="entry name" value="HUPs"/>
    <property type="match status" value="2"/>
</dbReference>
<dbReference type="InterPro" id="IPR014729">
    <property type="entry name" value="Rossmann-like_a/b/a_fold"/>
</dbReference>
<evidence type="ECO:0000313" key="3">
    <source>
        <dbReference type="Proteomes" id="UP000197024"/>
    </source>
</evidence>
<dbReference type="Proteomes" id="UP000197024">
    <property type="component" value="Chromosome"/>
</dbReference>